<name>A0AAE0F4K9_9CHLO</name>
<evidence type="ECO:0000256" key="1">
    <source>
        <dbReference type="ARBA" id="ARBA00022729"/>
    </source>
</evidence>
<organism evidence="6 7">
    <name type="scientific">Cymbomonas tetramitiformis</name>
    <dbReference type="NCBI Taxonomy" id="36881"/>
    <lineage>
        <taxon>Eukaryota</taxon>
        <taxon>Viridiplantae</taxon>
        <taxon>Chlorophyta</taxon>
        <taxon>Pyramimonadophyceae</taxon>
        <taxon>Pyramimonadales</taxon>
        <taxon>Pyramimonadaceae</taxon>
        <taxon>Cymbomonas</taxon>
    </lineage>
</organism>
<dbReference type="SUPFAM" id="SSF56300">
    <property type="entry name" value="Metallo-dependent phosphatases"/>
    <property type="match status" value="1"/>
</dbReference>
<sequence>MTMRHQINGCLVLVLLLFAQTKTNGDECFEVTRGPYLQMPSQTGITIRWRTHILSRSYVIFASALDMEYQDVPLDYTKPRSQEHEVRIEGLSSGESYQYRLQSLADFALSPSSCGGNFTTSPSRAGGVSSRFWVIGDSGHPTSAQTAVIDSYLNYAGDQPADAVLVLGDMAYDTGTQEEMDSHYFDPYRKLMSFIPFWTTIGNHETYNHLETYPYYDLLTLPAEGEAGGLRSGTEAYYAFDCGQIHFICLESMESVHKGWMEAMLDWLERDLASLVNSEVKWLVAFFHHPPYSKGSHDSDVEREMIAMREHVISRLEAGGVDLVLSGHSHGYERSSLLRNFYGDSSSWTPEKQQLDGTKGNPEEGSQYIKWTDGLGWKEGTVYVVCGVSSAPASTGSMDHPAMIATVQESAGSLIIDIEGRLLSVKFLNSSGSILDYFTICKGACTPPPPPPSPPSPQPPSPPWPTPPLPPPLPHTPPSPPIPYSPPPPPAIPCSPSWPPLSLASRHPSASASLFLPPSNDSFKTLPPQSVDPKSFQGQPEAQDPQQGNREEWADEESSASSPVSTIIIFSSAVGVCIVAMLVIGVGFLHRNLKNRQADRIQVLNEQGPHDETVDGAWIPPGIFAYKINHENDEY</sequence>
<feature type="chain" id="PRO_5042113834" description="Fibronectin type-III domain-containing protein" evidence="4">
    <location>
        <begin position="26"/>
        <end position="635"/>
    </location>
</feature>
<dbReference type="Pfam" id="PF00149">
    <property type="entry name" value="Metallophos"/>
    <property type="match status" value="1"/>
</dbReference>
<dbReference type="CDD" id="cd00063">
    <property type="entry name" value="FN3"/>
    <property type="match status" value="1"/>
</dbReference>
<dbReference type="GO" id="GO:0003993">
    <property type="term" value="F:acid phosphatase activity"/>
    <property type="evidence" value="ECO:0007669"/>
    <property type="project" value="InterPro"/>
</dbReference>
<keyword evidence="7" id="KW-1185">Reference proteome</keyword>
<dbReference type="InterPro" id="IPR003961">
    <property type="entry name" value="FN3_dom"/>
</dbReference>
<dbReference type="Gene3D" id="3.60.21.10">
    <property type="match status" value="1"/>
</dbReference>
<dbReference type="InterPro" id="IPR004843">
    <property type="entry name" value="Calcineurin-like_PHP"/>
</dbReference>
<gene>
    <name evidence="6" type="ORF">CYMTET_38779</name>
</gene>
<dbReference type="Proteomes" id="UP001190700">
    <property type="component" value="Unassembled WGS sequence"/>
</dbReference>
<protein>
    <recommendedName>
        <fullName evidence="5">Fibronectin type-III domain-containing protein</fullName>
    </recommendedName>
</protein>
<accession>A0AAE0F4K9</accession>
<feature type="compositionally biased region" description="Polar residues" evidence="2">
    <location>
        <begin position="347"/>
        <end position="356"/>
    </location>
</feature>
<evidence type="ECO:0000313" key="6">
    <source>
        <dbReference type="EMBL" id="KAK3251901.1"/>
    </source>
</evidence>
<feature type="transmembrane region" description="Helical" evidence="3">
    <location>
        <begin position="567"/>
        <end position="590"/>
    </location>
</feature>
<evidence type="ECO:0000313" key="7">
    <source>
        <dbReference type="Proteomes" id="UP001190700"/>
    </source>
</evidence>
<comment type="caution">
    <text evidence="6">The sequence shown here is derived from an EMBL/GenBank/DDBJ whole genome shotgun (WGS) entry which is preliminary data.</text>
</comment>
<evidence type="ECO:0000259" key="5">
    <source>
        <dbReference type="PROSITE" id="PS50853"/>
    </source>
</evidence>
<dbReference type="EMBL" id="LGRX02025762">
    <property type="protein sequence ID" value="KAK3251901.1"/>
    <property type="molecule type" value="Genomic_DNA"/>
</dbReference>
<evidence type="ECO:0000256" key="2">
    <source>
        <dbReference type="SAM" id="MobiDB-lite"/>
    </source>
</evidence>
<keyword evidence="3" id="KW-1133">Transmembrane helix</keyword>
<feature type="region of interest" description="Disordered" evidence="2">
    <location>
        <begin position="347"/>
        <end position="367"/>
    </location>
</feature>
<keyword evidence="1 4" id="KW-0732">Signal</keyword>
<evidence type="ECO:0000256" key="3">
    <source>
        <dbReference type="SAM" id="Phobius"/>
    </source>
</evidence>
<feature type="region of interest" description="Disordered" evidence="2">
    <location>
        <begin position="514"/>
        <end position="559"/>
    </location>
</feature>
<evidence type="ECO:0000256" key="4">
    <source>
        <dbReference type="SAM" id="SignalP"/>
    </source>
</evidence>
<dbReference type="PANTHER" id="PTHR22953">
    <property type="entry name" value="ACID PHOSPHATASE RELATED"/>
    <property type="match status" value="1"/>
</dbReference>
<feature type="domain" description="Fibronectin type-III" evidence="5">
    <location>
        <begin position="31"/>
        <end position="123"/>
    </location>
</feature>
<dbReference type="PANTHER" id="PTHR22953:SF153">
    <property type="entry name" value="PURPLE ACID PHOSPHATASE"/>
    <property type="match status" value="1"/>
</dbReference>
<keyword evidence="3" id="KW-0812">Transmembrane</keyword>
<reference evidence="6 7" key="1">
    <citation type="journal article" date="2015" name="Genome Biol. Evol.">
        <title>Comparative Genomics of a Bacterivorous Green Alga Reveals Evolutionary Causalities and Consequences of Phago-Mixotrophic Mode of Nutrition.</title>
        <authorList>
            <person name="Burns J.A."/>
            <person name="Paasch A."/>
            <person name="Narechania A."/>
            <person name="Kim E."/>
        </authorList>
    </citation>
    <scope>NUCLEOTIDE SEQUENCE [LARGE SCALE GENOMIC DNA]</scope>
    <source>
        <strain evidence="6 7">PLY_AMNH</strain>
    </source>
</reference>
<feature type="compositionally biased region" description="Polar residues" evidence="2">
    <location>
        <begin position="536"/>
        <end position="548"/>
    </location>
</feature>
<keyword evidence="3" id="KW-0472">Membrane</keyword>
<feature type="signal peptide" evidence="4">
    <location>
        <begin position="1"/>
        <end position="25"/>
    </location>
</feature>
<dbReference type="AlphaFoldDB" id="A0AAE0F4K9"/>
<dbReference type="PROSITE" id="PS50853">
    <property type="entry name" value="FN3"/>
    <property type="match status" value="1"/>
</dbReference>
<dbReference type="InterPro" id="IPR039331">
    <property type="entry name" value="PAPs-like"/>
</dbReference>
<feature type="region of interest" description="Disordered" evidence="2">
    <location>
        <begin position="448"/>
        <end position="486"/>
    </location>
</feature>
<dbReference type="InterPro" id="IPR029052">
    <property type="entry name" value="Metallo-depent_PP-like"/>
</dbReference>
<proteinExistence type="predicted"/>